<feature type="transmembrane region" description="Helical" evidence="1">
    <location>
        <begin position="320"/>
        <end position="342"/>
    </location>
</feature>
<dbReference type="EMBL" id="JPOX01000023">
    <property type="protein sequence ID" value="KFX45511.1"/>
    <property type="molecule type" value="Genomic_DNA"/>
</dbReference>
<reference key="1">
    <citation type="journal article" date="2014" name="PLoS Genet.">
        <title>Signature Gene Expression Reveals Novel Clues to the Molecular Mechanisms of Dimorphic Transition in Penicillium marneffei.</title>
        <authorList>
            <person name="Yang E."/>
            <person name="Wang G."/>
            <person name="Cai J."/>
            <person name="Woo P.C."/>
            <person name="Lau S.K."/>
            <person name="Yuen K.-Y."/>
            <person name="Chow W.-N."/>
            <person name="Lin X."/>
        </authorList>
    </citation>
    <scope>NUCLEOTIDE SEQUENCE [LARGE SCALE GENOMIC DNA]</scope>
    <source>
        <strain>PM1</strain>
    </source>
</reference>
<dbReference type="HOGENOM" id="CLU_547576_0_0_1"/>
<gene>
    <name evidence="2" type="ORF">GQ26_0231360</name>
</gene>
<evidence type="ECO:0000313" key="2">
    <source>
        <dbReference type="EMBL" id="KFX45511.1"/>
    </source>
</evidence>
<proteinExistence type="predicted"/>
<evidence type="ECO:0000256" key="1">
    <source>
        <dbReference type="SAM" id="Phobius"/>
    </source>
</evidence>
<keyword evidence="1" id="KW-0812">Transmembrane</keyword>
<comment type="caution">
    <text evidence="2">The sequence shown here is derived from an EMBL/GenBank/DDBJ whole genome shotgun (WGS) entry which is preliminary data.</text>
</comment>
<keyword evidence="1" id="KW-0472">Membrane</keyword>
<dbReference type="AlphaFoldDB" id="A0A093VFR0"/>
<protein>
    <submittedName>
        <fullName evidence="2">E3 ubiquitin-protein ligase UPL4</fullName>
    </submittedName>
</protein>
<keyword evidence="1" id="KW-1133">Transmembrane helix</keyword>
<feature type="transmembrane region" description="Helical" evidence="1">
    <location>
        <begin position="179"/>
        <end position="198"/>
    </location>
</feature>
<accession>A0A093VFR0</accession>
<name>A0A093VFR0_TALMA</name>
<sequence>MSPGPSNYTVMNNNQSQNLRIITHSTEHCGLVISAPWQSFSDDPYFIGKKVLLGTGVFCFRPKYPLNMNVWGHKAYAMPKYVSNLITLSLRTTATGLIDYFNGWGVMAFGAGLLLHCLESPILPAPDTSHTTLNPRSSKEALPFVQPLTASTPDILPSRPQRQQQSMLAILPRACRIRYIVWAFFGAFAIWSGISGIAGSATGQLKPRDAIVNGTNSSWESFEIVEVMYPSAAHFIYRHDWIGLLIQIVTQSFIVLGLHCIELITNISRDESCWRKAAAVGVEMKGSATTTFTTSWQSMTCMILKSITQWVFGKAFTADISVIMSLFLLVTMTDLFLLSYIFTEYLIRRKPKGYQPVTYGDICRLARYIDEWDETRIFWGDKGEIGNGTRRAGTAGHRLCDIQPDTLYIGLA</sequence>
<reference evidence="2" key="2">
    <citation type="journal article" date="2014" name="PLoS Genet.">
        <title>Signature gene expression reveals novel clues to the molecular mechanisms of dimorphic transition in Penicillium marneffei.</title>
        <authorList>
            <person name="Yang E."/>
            <person name="Wang G."/>
            <person name="Cai J."/>
            <person name="Woo P.C."/>
            <person name="Lau S.K."/>
            <person name="Yuen K.-Y."/>
            <person name="Chow W.-N."/>
            <person name="Lin X."/>
        </authorList>
    </citation>
    <scope>NUCLEOTIDE SEQUENCE</scope>
    <source>
        <strain evidence="2">PM1</strain>
    </source>
</reference>
<organism evidence="2">
    <name type="scientific">Talaromyces marneffei PM1</name>
    <dbReference type="NCBI Taxonomy" id="1077442"/>
    <lineage>
        <taxon>Eukaryota</taxon>
        <taxon>Fungi</taxon>
        <taxon>Dikarya</taxon>
        <taxon>Ascomycota</taxon>
        <taxon>Pezizomycotina</taxon>
        <taxon>Eurotiomycetes</taxon>
        <taxon>Eurotiomycetidae</taxon>
        <taxon>Eurotiales</taxon>
        <taxon>Trichocomaceae</taxon>
        <taxon>Talaromyces</taxon>
        <taxon>Talaromyces sect. Talaromyces</taxon>
    </lineage>
</organism>